<organism evidence="1 2">
    <name type="scientific">Colletotrichum phormii</name>
    <dbReference type="NCBI Taxonomy" id="359342"/>
    <lineage>
        <taxon>Eukaryota</taxon>
        <taxon>Fungi</taxon>
        <taxon>Dikarya</taxon>
        <taxon>Ascomycota</taxon>
        <taxon>Pezizomycotina</taxon>
        <taxon>Sordariomycetes</taxon>
        <taxon>Hypocreomycetidae</taxon>
        <taxon>Glomerellales</taxon>
        <taxon>Glomerellaceae</taxon>
        <taxon>Colletotrichum</taxon>
        <taxon>Colletotrichum acutatum species complex</taxon>
    </lineage>
</organism>
<protein>
    <submittedName>
        <fullName evidence="1">Uncharacterized protein</fullName>
    </submittedName>
</protein>
<comment type="caution">
    <text evidence="1">The sequence shown here is derived from an EMBL/GenBank/DDBJ whole genome shotgun (WGS) entry which is preliminary data.</text>
</comment>
<dbReference type="Proteomes" id="UP001243989">
    <property type="component" value="Unassembled WGS sequence"/>
</dbReference>
<dbReference type="AlphaFoldDB" id="A0AAJ0A3C2"/>
<evidence type="ECO:0000313" key="2">
    <source>
        <dbReference type="Proteomes" id="UP001243989"/>
    </source>
</evidence>
<proteinExistence type="predicted"/>
<reference evidence="1" key="1">
    <citation type="submission" date="2021-06" db="EMBL/GenBank/DDBJ databases">
        <title>Comparative genomics, transcriptomics and evolutionary studies reveal genomic signatures of adaptation to plant cell wall in hemibiotrophic fungi.</title>
        <authorList>
            <consortium name="DOE Joint Genome Institute"/>
            <person name="Baroncelli R."/>
            <person name="Diaz J.F."/>
            <person name="Benocci T."/>
            <person name="Peng M."/>
            <person name="Battaglia E."/>
            <person name="Haridas S."/>
            <person name="Andreopoulos W."/>
            <person name="Labutti K."/>
            <person name="Pangilinan J."/>
            <person name="Floch G.L."/>
            <person name="Makela M.R."/>
            <person name="Henrissat B."/>
            <person name="Grigoriev I.V."/>
            <person name="Crouch J.A."/>
            <person name="De Vries R.P."/>
            <person name="Sukno S.A."/>
            <person name="Thon M.R."/>
        </authorList>
    </citation>
    <scope>NUCLEOTIDE SEQUENCE</scope>
    <source>
        <strain evidence="1">CBS 102054</strain>
    </source>
</reference>
<dbReference type="GeneID" id="85474142"/>
<name>A0AAJ0A3C2_9PEZI</name>
<keyword evidence="2" id="KW-1185">Reference proteome</keyword>
<dbReference type="EMBL" id="JAHMHQ010000001">
    <property type="protein sequence ID" value="KAK1655708.1"/>
    <property type="molecule type" value="Genomic_DNA"/>
</dbReference>
<evidence type="ECO:0000313" key="1">
    <source>
        <dbReference type="EMBL" id="KAK1655708.1"/>
    </source>
</evidence>
<dbReference type="RefSeq" id="XP_060451752.1">
    <property type="nucleotide sequence ID" value="XM_060589280.1"/>
</dbReference>
<gene>
    <name evidence="1" type="ORF">BDP81DRAFT_413221</name>
</gene>
<accession>A0AAJ0A3C2</accession>
<sequence length="73" mass="7880">MTLETLADSTALGEQHQHEVFIPLFSIPSTSTARTGLTGQENLQFLLGLSLEETTRSHPGYPGIPNKALQCAL</sequence>